<evidence type="ECO:0000313" key="2">
    <source>
        <dbReference type="EMBL" id="EEY56733.1"/>
    </source>
</evidence>
<dbReference type="InParanoid" id="D0P2R7"/>
<organism evidence="2 3">
    <name type="scientific">Phytophthora infestans (strain T30-4)</name>
    <name type="common">Potato late blight agent</name>
    <dbReference type="NCBI Taxonomy" id="403677"/>
    <lineage>
        <taxon>Eukaryota</taxon>
        <taxon>Sar</taxon>
        <taxon>Stramenopiles</taxon>
        <taxon>Oomycota</taxon>
        <taxon>Peronosporomycetes</taxon>
        <taxon>Peronosporales</taxon>
        <taxon>Peronosporaceae</taxon>
        <taxon>Phytophthora</taxon>
    </lineage>
</organism>
<feature type="compositionally biased region" description="Low complexity" evidence="1">
    <location>
        <begin position="16"/>
        <end position="30"/>
    </location>
</feature>
<dbReference type="VEuPathDB" id="FungiDB:PITG_21002"/>
<protein>
    <submittedName>
        <fullName evidence="2">Uncharacterized protein</fullName>
    </submittedName>
</protein>
<dbReference type="HOGENOM" id="CLU_1974864_0_0_1"/>
<dbReference type="RefSeq" id="XP_002895405.1">
    <property type="nucleotide sequence ID" value="XM_002895359.1"/>
</dbReference>
<dbReference type="EMBL" id="DS028305">
    <property type="protein sequence ID" value="EEY56733.1"/>
    <property type="molecule type" value="Genomic_DNA"/>
</dbReference>
<feature type="region of interest" description="Disordered" evidence="1">
    <location>
        <begin position="1"/>
        <end position="57"/>
    </location>
</feature>
<proteinExistence type="predicted"/>
<dbReference type="KEGG" id="pif:PITG_21002"/>
<feature type="compositionally biased region" description="Polar residues" evidence="1">
    <location>
        <begin position="37"/>
        <end position="46"/>
    </location>
</feature>
<sequence>MIRPVSNLQMQRQLQSPSKPLKSTTTSSKSPIKKHLQNASIEQPSSPLHEPQKGKLRGSVLRAGLNLLDQDVNGTRWKPTKSSQRAAGPTLVRSPTYSGGTVQALRGPPSGKVAIGPATTLGRRIST</sequence>
<feature type="region of interest" description="Disordered" evidence="1">
    <location>
        <begin position="72"/>
        <end position="127"/>
    </location>
</feature>
<dbReference type="GeneID" id="9480041"/>
<keyword evidence="3" id="KW-1185">Reference proteome</keyword>
<evidence type="ECO:0000313" key="3">
    <source>
        <dbReference type="Proteomes" id="UP000006643"/>
    </source>
</evidence>
<dbReference type="Proteomes" id="UP000006643">
    <property type="component" value="Unassembled WGS sequence"/>
</dbReference>
<evidence type="ECO:0000256" key="1">
    <source>
        <dbReference type="SAM" id="MobiDB-lite"/>
    </source>
</evidence>
<gene>
    <name evidence="2" type="ORF">PITG_21002</name>
</gene>
<feature type="compositionally biased region" description="Polar residues" evidence="1">
    <location>
        <begin position="1"/>
        <end position="15"/>
    </location>
</feature>
<dbReference type="AlphaFoldDB" id="D0P2R7"/>
<name>D0P2R7_PHYIT</name>
<reference evidence="3" key="1">
    <citation type="journal article" date="2009" name="Nature">
        <title>Genome sequence and analysis of the Irish potato famine pathogen Phytophthora infestans.</title>
        <authorList>
            <consortium name="The Broad Institute Genome Sequencing Platform"/>
            <person name="Haas B.J."/>
            <person name="Kamoun S."/>
            <person name="Zody M.C."/>
            <person name="Jiang R.H."/>
            <person name="Handsaker R.E."/>
            <person name="Cano L.M."/>
            <person name="Grabherr M."/>
            <person name="Kodira C.D."/>
            <person name="Raffaele S."/>
            <person name="Torto-Alalibo T."/>
            <person name="Bozkurt T.O."/>
            <person name="Ah-Fong A.M."/>
            <person name="Alvarado L."/>
            <person name="Anderson V.L."/>
            <person name="Armstrong M.R."/>
            <person name="Avrova A."/>
            <person name="Baxter L."/>
            <person name="Beynon J."/>
            <person name="Boevink P.C."/>
            <person name="Bollmann S.R."/>
            <person name="Bos J.I."/>
            <person name="Bulone V."/>
            <person name="Cai G."/>
            <person name="Cakir C."/>
            <person name="Carrington J.C."/>
            <person name="Chawner M."/>
            <person name="Conti L."/>
            <person name="Costanzo S."/>
            <person name="Ewan R."/>
            <person name="Fahlgren N."/>
            <person name="Fischbach M.A."/>
            <person name="Fugelstad J."/>
            <person name="Gilroy E.M."/>
            <person name="Gnerre S."/>
            <person name="Green P.J."/>
            <person name="Grenville-Briggs L.J."/>
            <person name="Griffith J."/>
            <person name="Grunwald N.J."/>
            <person name="Horn K."/>
            <person name="Horner N.R."/>
            <person name="Hu C.H."/>
            <person name="Huitema E."/>
            <person name="Jeong D.H."/>
            <person name="Jones A.M."/>
            <person name="Jones J.D."/>
            <person name="Jones R.W."/>
            <person name="Karlsson E.K."/>
            <person name="Kunjeti S.G."/>
            <person name="Lamour K."/>
            <person name="Liu Z."/>
            <person name="Ma L."/>
            <person name="Maclean D."/>
            <person name="Chibucos M.C."/>
            <person name="McDonald H."/>
            <person name="McWalters J."/>
            <person name="Meijer H.J."/>
            <person name="Morgan W."/>
            <person name="Morris P.F."/>
            <person name="Munro C.A."/>
            <person name="O'Neill K."/>
            <person name="Ospina-Giraldo M."/>
            <person name="Pinzon A."/>
            <person name="Pritchard L."/>
            <person name="Ramsahoye B."/>
            <person name="Ren Q."/>
            <person name="Restrepo S."/>
            <person name="Roy S."/>
            <person name="Sadanandom A."/>
            <person name="Savidor A."/>
            <person name="Schornack S."/>
            <person name="Schwartz D.C."/>
            <person name="Schumann U.D."/>
            <person name="Schwessinger B."/>
            <person name="Seyer L."/>
            <person name="Sharpe T."/>
            <person name="Silvar C."/>
            <person name="Song J."/>
            <person name="Studholme D.J."/>
            <person name="Sykes S."/>
            <person name="Thines M."/>
            <person name="van de Vondervoort P.J."/>
            <person name="Phuntumart V."/>
            <person name="Wawra S."/>
            <person name="Weide R."/>
            <person name="Win J."/>
            <person name="Young C."/>
            <person name="Zhou S."/>
            <person name="Fry W."/>
            <person name="Meyers B.C."/>
            <person name="van West P."/>
            <person name="Ristaino J."/>
            <person name="Govers F."/>
            <person name="Birch P.R."/>
            <person name="Whisson S.C."/>
            <person name="Judelson H.S."/>
            <person name="Nusbaum C."/>
        </authorList>
    </citation>
    <scope>NUCLEOTIDE SEQUENCE [LARGE SCALE GENOMIC DNA]</scope>
    <source>
        <strain evidence="3">T30-4</strain>
    </source>
</reference>
<accession>D0P2R7</accession>